<comment type="cofactor">
    <cofactor evidence="1">
        <name>FAD</name>
        <dbReference type="ChEBI" id="CHEBI:57692"/>
    </cofactor>
</comment>
<name>A0A5N5WXY5_9EURO</name>
<dbReference type="PANTHER" id="PTHR42877">
    <property type="entry name" value="L-ORNITHINE N(5)-MONOOXYGENASE-RELATED"/>
    <property type="match status" value="1"/>
</dbReference>
<gene>
    <name evidence="5" type="ORF">BDV29DRAFT_191758</name>
</gene>
<keyword evidence="6" id="KW-1185">Reference proteome</keyword>
<accession>A0A5N5WXY5</accession>
<reference evidence="5 6" key="1">
    <citation type="submission" date="2019-04" db="EMBL/GenBank/DDBJ databases">
        <title>Friends and foes A comparative genomics study of 23 Aspergillus species from section Flavi.</title>
        <authorList>
            <consortium name="DOE Joint Genome Institute"/>
            <person name="Kjaerbolling I."/>
            <person name="Vesth T."/>
            <person name="Frisvad J.C."/>
            <person name="Nybo J.L."/>
            <person name="Theobald S."/>
            <person name="Kildgaard S."/>
            <person name="Isbrandt T."/>
            <person name="Kuo A."/>
            <person name="Sato A."/>
            <person name="Lyhne E.K."/>
            <person name="Kogle M.E."/>
            <person name="Wiebenga A."/>
            <person name="Kun R.S."/>
            <person name="Lubbers R.J."/>
            <person name="Makela M.R."/>
            <person name="Barry K."/>
            <person name="Chovatia M."/>
            <person name="Clum A."/>
            <person name="Daum C."/>
            <person name="Haridas S."/>
            <person name="He G."/>
            <person name="LaButti K."/>
            <person name="Lipzen A."/>
            <person name="Mondo S."/>
            <person name="Riley R."/>
            <person name="Salamov A."/>
            <person name="Simmons B.A."/>
            <person name="Magnuson J.K."/>
            <person name="Henrissat B."/>
            <person name="Mortensen U.H."/>
            <person name="Larsen T.O."/>
            <person name="Devries R.P."/>
            <person name="Grigoriev I.V."/>
            <person name="Machida M."/>
            <person name="Baker S.E."/>
            <person name="Andersen M.R."/>
        </authorList>
    </citation>
    <scope>NUCLEOTIDE SEQUENCE [LARGE SCALE GENOMIC DNA]</scope>
    <source>
        <strain evidence="5 6">CBS 151.66</strain>
    </source>
</reference>
<dbReference type="Gene3D" id="3.50.50.60">
    <property type="entry name" value="FAD/NAD(P)-binding domain"/>
    <property type="match status" value="2"/>
</dbReference>
<dbReference type="AlphaFoldDB" id="A0A5N5WXY5"/>
<proteinExistence type="inferred from homology"/>
<keyword evidence="4" id="KW-0274">FAD</keyword>
<dbReference type="Proteomes" id="UP000326565">
    <property type="component" value="Unassembled WGS sequence"/>
</dbReference>
<dbReference type="OrthoDB" id="74360at2759"/>
<organism evidence="5 6">
    <name type="scientific">Aspergillus leporis</name>
    <dbReference type="NCBI Taxonomy" id="41062"/>
    <lineage>
        <taxon>Eukaryota</taxon>
        <taxon>Fungi</taxon>
        <taxon>Dikarya</taxon>
        <taxon>Ascomycota</taxon>
        <taxon>Pezizomycotina</taxon>
        <taxon>Eurotiomycetes</taxon>
        <taxon>Eurotiomycetidae</taxon>
        <taxon>Eurotiales</taxon>
        <taxon>Aspergillaceae</taxon>
        <taxon>Aspergillus</taxon>
        <taxon>Aspergillus subgen. Circumdati</taxon>
    </lineage>
</organism>
<sequence>MTIQKCRDRPIHANRTMRVICVGAGVSGLYLAYKLRKHFTDYILDIYEKNADIGGTWFENRYPGCACDIPAHNYTYTFEPNPNWSASYASAAEIFEYLSGFAEKYDLRQFITCHHEVVGALWKEDQAAWSVKVRKPNGAIFEQQCDFLINGAGILNAWRWPDIAGLDSFQGTLVHTAQWDAAIDVEGKKVGIIGNGSSGVQILPEIQRRAQHVTAFSRGPTWITPSPAMEHHVYTDEEKQLFRDNPSKLLNMRKSSEAIMASASLFSTFLKGSNAQDVFRSQMEIHMKGKIHDDNLAKKLVPDFPFGCRRPTPGTDYLESLTKPNVTICHEAIEEITPSGCVTADGQEHLVHILVCATGFDNTFCPRFPIIGRDGANLAEEWEKEPRNYLSVAVNGFPNYFMFTGPNCPFGSGGIIVGIEAEGTYMTNFFNRWQKEDIKFFDPKKEAVDEFMEQKDLFMDTTVWAKGCRSWWKHKKTGKVTALWPGSTLHYLEALAHPRYDDFEVQYACSNRFSYLGNGFSQRQLDPTADLVYYLRESDEGSVFADGMSTRNAKDLGGSAIWGIAKGRKINP</sequence>
<dbReference type="InterPro" id="IPR051209">
    <property type="entry name" value="FAD-bind_Monooxygenase_sf"/>
</dbReference>
<evidence type="ECO:0000256" key="2">
    <source>
        <dbReference type="ARBA" id="ARBA00010139"/>
    </source>
</evidence>
<evidence type="ECO:0000256" key="3">
    <source>
        <dbReference type="ARBA" id="ARBA00022630"/>
    </source>
</evidence>
<evidence type="ECO:0000313" key="5">
    <source>
        <dbReference type="EMBL" id="KAB8073416.1"/>
    </source>
</evidence>
<protein>
    <submittedName>
        <fullName evidence="5">FAD/NAD(P)-binding domain-containing protein</fullName>
    </submittedName>
</protein>
<comment type="similarity">
    <text evidence="2">Belongs to the FAD-binding monooxygenase family.</text>
</comment>
<evidence type="ECO:0000256" key="4">
    <source>
        <dbReference type="ARBA" id="ARBA00022827"/>
    </source>
</evidence>
<keyword evidence="3" id="KW-0285">Flavoprotein</keyword>
<dbReference type="EMBL" id="ML732227">
    <property type="protein sequence ID" value="KAB8073416.1"/>
    <property type="molecule type" value="Genomic_DNA"/>
</dbReference>
<dbReference type="Pfam" id="PF13450">
    <property type="entry name" value="NAD_binding_8"/>
    <property type="match status" value="1"/>
</dbReference>
<dbReference type="SUPFAM" id="SSF51905">
    <property type="entry name" value="FAD/NAD(P)-binding domain"/>
    <property type="match status" value="2"/>
</dbReference>
<evidence type="ECO:0000256" key="1">
    <source>
        <dbReference type="ARBA" id="ARBA00001974"/>
    </source>
</evidence>
<evidence type="ECO:0000313" key="6">
    <source>
        <dbReference type="Proteomes" id="UP000326565"/>
    </source>
</evidence>
<dbReference type="InterPro" id="IPR036188">
    <property type="entry name" value="FAD/NAD-bd_sf"/>
</dbReference>
<dbReference type="PANTHER" id="PTHR42877:SF8">
    <property type="entry name" value="MONOOXYGENASE"/>
    <property type="match status" value="1"/>
</dbReference>